<feature type="region of interest" description="Disordered" evidence="2">
    <location>
        <begin position="248"/>
        <end position="292"/>
    </location>
</feature>
<keyword evidence="1" id="KW-0175">Coiled coil</keyword>
<protein>
    <submittedName>
        <fullName evidence="3">Uncharacterized protein</fullName>
    </submittedName>
</protein>
<feature type="compositionally biased region" description="Acidic residues" evidence="2">
    <location>
        <begin position="309"/>
        <end position="318"/>
    </location>
</feature>
<evidence type="ECO:0000256" key="1">
    <source>
        <dbReference type="SAM" id="Coils"/>
    </source>
</evidence>
<dbReference type="PANTHER" id="PTHR33324">
    <property type="entry name" value="EXPRESSED PROTEIN"/>
    <property type="match status" value="1"/>
</dbReference>
<keyword evidence="4" id="KW-1185">Reference proteome</keyword>
<feature type="compositionally biased region" description="Acidic residues" evidence="2">
    <location>
        <begin position="269"/>
        <end position="291"/>
    </location>
</feature>
<gene>
    <name evidence="3" type="ORF">A4X06_0g8757</name>
</gene>
<dbReference type="Proteomes" id="UP000077684">
    <property type="component" value="Unassembled WGS sequence"/>
</dbReference>
<evidence type="ECO:0000313" key="4">
    <source>
        <dbReference type="Proteomes" id="UP000077684"/>
    </source>
</evidence>
<feature type="compositionally biased region" description="Low complexity" evidence="2">
    <location>
        <begin position="357"/>
        <end position="378"/>
    </location>
</feature>
<feature type="non-terminal residue" evidence="3">
    <location>
        <position position="1"/>
    </location>
</feature>
<reference evidence="3" key="1">
    <citation type="submission" date="2016-04" db="EMBL/GenBank/DDBJ databases">
        <authorList>
            <person name="Nguyen H.D."/>
            <person name="Samba Siva P."/>
            <person name="Cullis J."/>
            <person name="Levesque C.A."/>
            <person name="Hambleton S."/>
        </authorList>
    </citation>
    <scope>NUCLEOTIDE SEQUENCE</scope>
    <source>
        <strain evidence="3">DAOMC 236426</strain>
    </source>
</reference>
<feature type="coiled-coil region" evidence="1">
    <location>
        <begin position="422"/>
        <end position="456"/>
    </location>
</feature>
<feature type="region of interest" description="Disordered" evidence="2">
    <location>
        <begin position="309"/>
        <end position="401"/>
    </location>
</feature>
<feature type="region of interest" description="Disordered" evidence="2">
    <location>
        <begin position="77"/>
        <end position="126"/>
    </location>
</feature>
<dbReference type="EMBL" id="LWDE02002081">
    <property type="protein sequence ID" value="KAE8238446.1"/>
    <property type="molecule type" value="Genomic_DNA"/>
</dbReference>
<proteinExistence type="predicted"/>
<feature type="compositionally biased region" description="Low complexity" evidence="2">
    <location>
        <begin position="86"/>
        <end position="103"/>
    </location>
</feature>
<dbReference type="PANTHER" id="PTHR33324:SF2">
    <property type="entry name" value="MYB_SANT-LIKE DNA-BINDING DOMAIN-CONTAINING PROTEIN"/>
    <property type="match status" value="1"/>
</dbReference>
<evidence type="ECO:0000256" key="2">
    <source>
        <dbReference type="SAM" id="MobiDB-lite"/>
    </source>
</evidence>
<sequence>FQHTLLVPSTIVDVGQDLRFLGVRVQQVHDKKATSKNHTRRLLSLVSCPSAHPKHDSIMVYSAGGIGSSLANPIELYSSQSTGPAHSQSTSTSMSQSQVHSSSPGLVHAGTGKRQRPVGSARPHRQWTVEETVHLVRLIKDNPAYQTSFLPGHSKSKLDANLKMKGNTMLRAISKEIFAEDEAKDPDQIRAKITGLVKKYNSELQAMSETGKGLLLSEMRDGHVKTQREILLKRVPWWDLMHEMMKDRASSDPDIVVTGAGEIDTQGGEAEDDEDMDESENGDSNDDDDDLAGLSQYSRARRLLGHEDNFDELDDDDASVARDSQSFQTPRIGNRSGSSLPGLERLAAQSSSDGMRASAVSAHDSNASSSRASSSARRGGIKTSRTHDKGKGRAKPSTSSIIDSAIEDLTQRSTEERAAIIAEREQTKRRKLDVRAQELELKSKQCERDMELQTARFTLLESRIDNILALLSTVNVKLDSVMSKLAGR</sequence>
<comment type="caution">
    <text evidence="3">The sequence shown here is derived from an EMBL/GenBank/DDBJ whole genome shotgun (WGS) entry which is preliminary data.</text>
</comment>
<accession>A0A8X7MJS2</accession>
<dbReference type="AlphaFoldDB" id="A0A8X7MJS2"/>
<evidence type="ECO:0000313" key="3">
    <source>
        <dbReference type="EMBL" id="KAE8238446.1"/>
    </source>
</evidence>
<feature type="compositionally biased region" description="Polar residues" evidence="2">
    <location>
        <begin position="322"/>
        <end position="339"/>
    </location>
</feature>
<reference evidence="3" key="2">
    <citation type="journal article" date="2019" name="IMA Fungus">
        <title>Genome sequencing and comparison of five Tilletia species to identify candidate genes for the detection of regulated species infecting wheat.</title>
        <authorList>
            <person name="Nguyen H.D.T."/>
            <person name="Sultana T."/>
            <person name="Kesanakurti P."/>
            <person name="Hambleton S."/>
        </authorList>
    </citation>
    <scope>NUCLEOTIDE SEQUENCE</scope>
    <source>
        <strain evidence="3">DAOMC 236426</strain>
    </source>
</reference>
<name>A0A8X7MJS2_9BASI</name>
<organism evidence="3 4">
    <name type="scientific">Tilletia controversa</name>
    <name type="common">dwarf bunt fungus</name>
    <dbReference type="NCBI Taxonomy" id="13291"/>
    <lineage>
        <taxon>Eukaryota</taxon>
        <taxon>Fungi</taxon>
        <taxon>Dikarya</taxon>
        <taxon>Basidiomycota</taxon>
        <taxon>Ustilaginomycotina</taxon>
        <taxon>Exobasidiomycetes</taxon>
        <taxon>Tilletiales</taxon>
        <taxon>Tilletiaceae</taxon>
        <taxon>Tilletia</taxon>
    </lineage>
</organism>